<dbReference type="Pfam" id="PF25767">
    <property type="entry name" value="ARM_TBCD_2nd"/>
    <property type="match status" value="2"/>
</dbReference>
<feature type="domain" description="Tubulin-folding cofactor D ARM repeats" evidence="5">
    <location>
        <begin position="535"/>
        <end position="616"/>
    </location>
</feature>
<protein>
    <recommendedName>
        <fullName evidence="8">Tubulin-specific chaperone D</fullName>
    </recommendedName>
</protein>
<feature type="repeat" description="HEAT" evidence="2">
    <location>
        <begin position="419"/>
        <end position="456"/>
    </location>
</feature>
<feature type="domain" description="Tubulin-folding cofactor D C-terminal" evidence="4">
    <location>
        <begin position="1015"/>
        <end position="1203"/>
    </location>
</feature>
<feature type="region of interest" description="Disordered" evidence="3">
    <location>
        <begin position="1"/>
        <end position="26"/>
    </location>
</feature>
<evidence type="ECO:0008006" key="8">
    <source>
        <dbReference type="Google" id="ProtNLM"/>
    </source>
</evidence>
<accession>A0A978UX86</accession>
<evidence type="ECO:0000313" key="6">
    <source>
        <dbReference type="EMBL" id="KAH7519602.1"/>
    </source>
</evidence>
<evidence type="ECO:0000313" key="7">
    <source>
        <dbReference type="Proteomes" id="UP000813462"/>
    </source>
</evidence>
<dbReference type="GO" id="GO:0007021">
    <property type="term" value="P:tubulin complex assembly"/>
    <property type="evidence" value="ECO:0007669"/>
    <property type="project" value="InterPro"/>
</dbReference>
<sequence>MGMAAEAEQQKEELVGLPAGEEDDEHDSKEAVLQKYFLLEWKLVKSLLDDIVSNGCVSDPSVAHKIRSITDKYQEQGQLLEPYLESIISPLMLIVRSKIIELGVDSNKILEVIKPICIIIYSLVTVCGYKAVVRFFPHQVSDLELAVSLLEKCHYTISVSSLRQESTGEMEAKCVVLLWLSILVLVPFDISTIDTSIASITSFGEHEPVPLVSKIIGFSKDYLSSAGPMRTIAALVLSRLLTRPDMPKAFSSFVEWTNEVLSSVTDDVMNHFRVLGAAEALAAIFKAGGRKLLVDVVPIVWNNTSLLMKSSNAARSPLLRKYLMKLTQRIGFTCLPHRSPSWRYVKVSPRYVLGAYVSLAVSINASGKTRSLGENMFSSASGNPNQTNYDLDVDNCNTDESSSCLQDEDLDVPEIVEEIIEMLLTGLKDTDTVVRWSAAKGIGRITSRLTSALSEEVLSSVLELFSPGEGDGSWHGGCLALAELARRGLLLPISLPKVVPVVVKYHGDNVVIKNNHGGWVEVWGGYYAHGGWGGALHYDVRRGPHSVGSHVRDAAAYVCWAFGRAYHHADIRNILDQLAPHLLTVACYDREVNCRRAAAAAFQENVGRQGSYPHGIDIVNAADYFSLSSRLHSYIHVAVFIAQYEGYLYPFAEELMYNKICHWDKGLRELAAEALSALVKYDPEYFANFVVDKLIPCTLSSDLCMRHGATLAVGEVVFSLHQCGYALSSGWYSCLLQTYYREKRVAGVVPAIEKARLYRGKGGEIMRLAVSRFIECISFYCLPLTEKIKRSLLDTLNENLRHPNSQIQDAAVKALNHFIRAYLIAADIGGTSNITSKYLELLTDANVAVRRGSALAIGVLPYELLATRWKDVLLKLCSSCAIEDNPDDRDAEARVNAVKGLVSVCEILTQEKTNSDITLGENDISLFLLIKNEVMMCLLKALDDYSVDNRGDVGSWVREVAMDGLARCTYILCKRDFVDYTGRSFEGEPMVEFHDRDMIENNQLSPFFDKSLATDIIGGICKQAVEKMDKLREAAAKVLRRILYNKVVFIPHIPYRKKLEKIVPDEDGLKWGVPNFSFPRFVQLLQFTCYSRLVLSGLVISIGGLQESLRKASLSALLEYLQVAEIEHEDERKSREHMLSTEMLWILQQYKRCDRVIIPTLKTIEVLFSKKIFLDMESQTPVFCAGVLDSLAVELKGSKDFSKLYAGIAILGYIASISDSPINARAFSHLLSFLGHKYPKIRKAASEQVYLVLMQNVDLVGEDKVEKALEIISETCWDGDMETVKLQKLELCEMAGLDTEQLRKASGVVSKAKQTKPTDADENASYSSLVGSTGF</sequence>
<dbReference type="InterPro" id="IPR033162">
    <property type="entry name" value="TBCD"/>
</dbReference>
<dbReference type="InterPro" id="IPR058033">
    <property type="entry name" value="ARM_TBCD_2nd"/>
</dbReference>
<reference evidence="6" key="1">
    <citation type="journal article" date="2021" name="Front. Plant Sci.">
        <title>Chromosome-Scale Genome Assembly for Chinese Sour Jujube and Insights Into Its Genome Evolution and Domestication Signature.</title>
        <authorList>
            <person name="Shen L.-Y."/>
            <person name="Luo H."/>
            <person name="Wang X.-L."/>
            <person name="Wang X.-M."/>
            <person name="Qiu X.-J."/>
            <person name="Liu H."/>
            <person name="Zhou S.-S."/>
            <person name="Jia K.-H."/>
            <person name="Nie S."/>
            <person name="Bao Y.-T."/>
            <person name="Zhang R.-G."/>
            <person name="Yun Q.-Z."/>
            <person name="Chai Y.-H."/>
            <person name="Lu J.-Y."/>
            <person name="Li Y."/>
            <person name="Zhao S.-W."/>
            <person name="Mao J.-F."/>
            <person name="Jia S.-G."/>
            <person name="Mao Y.-M."/>
        </authorList>
    </citation>
    <scope>NUCLEOTIDE SEQUENCE</scope>
    <source>
        <strain evidence="6">AT0</strain>
        <tissue evidence="6">Leaf</tissue>
    </source>
</reference>
<dbReference type="Gene3D" id="1.25.10.10">
    <property type="entry name" value="Leucine-rich Repeat Variant"/>
    <property type="match status" value="2"/>
</dbReference>
<evidence type="ECO:0000256" key="1">
    <source>
        <dbReference type="ARBA" id="ARBA00023186"/>
    </source>
</evidence>
<keyword evidence="1" id="KW-0143">Chaperone</keyword>
<dbReference type="InterPro" id="IPR022577">
    <property type="entry name" value="TBCD_C"/>
</dbReference>
<feature type="region of interest" description="Disordered" evidence="3">
    <location>
        <begin position="1308"/>
        <end position="1335"/>
    </location>
</feature>
<dbReference type="InterPro" id="IPR021133">
    <property type="entry name" value="HEAT_type_2"/>
</dbReference>
<evidence type="ECO:0000256" key="3">
    <source>
        <dbReference type="SAM" id="MobiDB-lite"/>
    </source>
</evidence>
<dbReference type="SUPFAM" id="SSF48371">
    <property type="entry name" value="ARM repeat"/>
    <property type="match status" value="2"/>
</dbReference>
<feature type="compositionally biased region" description="Polar residues" evidence="3">
    <location>
        <begin position="1324"/>
        <end position="1335"/>
    </location>
</feature>
<dbReference type="PANTHER" id="PTHR12658">
    <property type="entry name" value="BETA-TUBULIN COFACTOR D"/>
    <property type="match status" value="1"/>
</dbReference>
<dbReference type="InterPro" id="IPR011989">
    <property type="entry name" value="ARM-like"/>
</dbReference>
<dbReference type="Proteomes" id="UP000813462">
    <property type="component" value="Unassembled WGS sequence"/>
</dbReference>
<dbReference type="GO" id="GO:0000226">
    <property type="term" value="P:microtubule cytoskeleton organization"/>
    <property type="evidence" value="ECO:0007669"/>
    <property type="project" value="TreeGrafter"/>
</dbReference>
<evidence type="ECO:0000259" key="5">
    <source>
        <dbReference type="Pfam" id="PF25767"/>
    </source>
</evidence>
<dbReference type="PROSITE" id="PS50077">
    <property type="entry name" value="HEAT_REPEAT"/>
    <property type="match status" value="1"/>
</dbReference>
<comment type="caution">
    <text evidence="6">The sequence shown here is derived from an EMBL/GenBank/DDBJ whole genome shotgun (WGS) entry which is preliminary data.</text>
</comment>
<dbReference type="GO" id="GO:0005096">
    <property type="term" value="F:GTPase activator activity"/>
    <property type="evidence" value="ECO:0007669"/>
    <property type="project" value="InterPro"/>
</dbReference>
<dbReference type="PANTHER" id="PTHR12658:SF0">
    <property type="entry name" value="TUBULIN-SPECIFIC CHAPERONE D"/>
    <property type="match status" value="1"/>
</dbReference>
<evidence type="ECO:0000256" key="2">
    <source>
        <dbReference type="PROSITE-ProRule" id="PRU00103"/>
    </source>
</evidence>
<feature type="domain" description="Tubulin-folding cofactor D ARM repeats" evidence="5">
    <location>
        <begin position="318"/>
        <end position="504"/>
    </location>
</feature>
<organism evidence="6 7">
    <name type="scientific">Ziziphus jujuba var. spinosa</name>
    <dbReference type="NCBI Taxonomy" id="714518"/>
    <lineage>
        <taxon>Eukaryota</taxon>
        <taxon>Viridiplantae</taxon>
        <taxon>Streptophyta</taxon>
        <taxon>Embryophyta</taxon>
        <taxon>Tracheophyta</taxon>
        <taxon>Spermatophyta</taxon>
        <taxon>Magnoliopsida</taxon>
        <taxon>eudicotyledons</taxon>
        <taxon>Gunneridae</taxon>
        <taxon>Pentapetalae</taxon>
        <taxon>rosids</taxon>
        <taxon>fabids</taxon>
        <taxon>Rosales</taxon>
        <taxon>Rhamnaceae</taxon>
        <taxon>Paliureae</taxon>
        <taxon>Ziziphus</taxon>
    </lineage>
</organism>
<dbReference type="InterPro" id="IPR016024">
    <property type="entry name" value="ARM-type_fold"/>
</dbReference>
<dbReference type="GO" id="GO:0007023">
    <property type="term" value="P:post-chaperonin tubulin folding pathway"/>
    <property type="evidence" value="ECO:0007669"/>
    <property type="project" value="InterPro"/>
</dbReference>
<dbReference type="Pfam" id="PF23579">
    <property type="entry name" value="ARM_TBCD"/>
    <property type="match status" value="1"/>
</dbReference>
<dbReference type="GO" id="GO:0048487">
    <property type="term" value="F:beta-tubulin binding"/>
    <property type="evidence" value="ECO:0007669"/>
    <property type="project" value="InterPro"/>
</dbReference>
<dbReference type="EMBL" id="JAEACU010000008">
    <property type="protein sequence ID" value="KAH7519602.1"/>
    <property type="molecule type" value="Genomic_DNA"/>
</dbReference>
<name>A0A978UX86_ZIZJJ</name>
<evidence type="ECO:0000259" key="4">
    <source>
        <dbReference type="Pfam" id="PF12612"/>
    </source>
</evidence>
<dbReference type="Pfam" id="PF12612">
    <property type="entry name" value="TFCD_C"/>
    <property type="match status" value="1"/>
</dbReference>
<proteinExistence type="predicted"/>
<gene>
    <name evidence="6" type="ORF">FEM48_Zijuj08G0054400</name>
</gene>